<feature type="domain" description="RagB/SusD" evidence="6">
    <location>
        <begin position="282"/>
        <end position="587"/>
    </location>
</feature>
<evidence type="ECO:0000256" key="5">
    <source>
        <dbReference type="ARBA" id="ARBA00023237"/>
    </source>
</evidence>
<comment type="similarity">
    <text evidence="2">Belongs to the SusD family.</text>
</comment>
<evidence type="ECO:0000259" key="6">
    <source>
        <dbReference type="Pfam" id="PF07980"/>
    </source>
</evidence>
<evidence type="ECO:0000259" key="7">
    <source>
        <dbReference type="Pfam" id="PF14322"/>
    </source>
</evidence>
<proteinExistence type="inferred from homology"/>
<keyword evidence="5" id="KW-0998">Cell outer membrane</keyword>
<evidence type="ECO:0000313" key="8">
    <source>
        <dbReference type="EMBL" id="SEI45639.1"/>
    </source>
</evidence>
<gene>
    <name evidence="8" type="ORF">SAMN04487995_0877</name>
</gene>
<reference evidence="8 9" key="1">
    <citation type="submission" date="2016-10" db="EMBL/GenBank/DDBJ databases">
        <authorList>
            <person name="de Groot N.N."/>
        </authorList>
    </citation>
    <scope>NUCLEOTIDE SEQUENCE [LARGE SCALE GENOMIC DNA]</scope>
    <source>
        <strain evidence="8 9">DSM 19938</strain>
    </source>
</reference>
<organism evidence="8 9">
    <name type="scientific">Dyadobacter koreensis</name>
    <dbReference type="NCBI Taxonomy" id="408657"/>
    <lineage>
        <taxon>Bacteria</taxon>
        <taxon>Pseudomonadati</taxon>
        <taxon>Bacteroidota</taxon>
        <taxon>Cytophagia</taxon>
        <taxon>Cytophagales</taxon>
        <taxon>Spirosomataceae</taxon>
        <taxon>Dyadobacter</taxon>
    </lineage>
</organism>
<protein>
    <submittedName>
        <fullName evidence="8">Starch-binding associating with outer membrane</fullName>
    </submittedName>
</protein>
<dbReference type="STRING" id="408657.SAMN04487995_0877"/>
<dbReference type="InterPro" id="IPR011990">
    <property type="entry name" value="TPR-like_helical_dom_sf"/>
</dbReference>
<dbReference type="GO" id="GO:0009279">
    <property type="term" value="C:cell outer membrane"/>
    <property type="evidence" value="ECO:0007669"/>
    <property type="project" value="UniProtKB-SubCell"/>
</dbReference>
<keyword evidence="3" id="KW-0732">Signal</keyword>
<keyword evidence="4" id="KW-0472">Membrane</keyword>
<dbReference type="Pfam" id="PF07980">
    <property type="entry name" value="SusD_RagB"/>
    <property type="match status" value="1"/>
</dbReference>
<feature type="domain" description="SusD-like N-terminal" evidence="7">
    <location>
        <begin position="117"/>
        <end position="236"/>
    </location>
</feature>
<dbReference type="InterPro" id="IPR033985">
    <property type="entry name" value="SusD-like_N"/>
</dbReference>
<evidence type="ECO:0000313" key="9">
    <source>
        <dbReference type="Proteomes" id="UP000199532"/>
    </source>
</evidence>
<dbReference type="Gene3D" id="1.25.40.390">
    <property type="match status" value="1"/>
</dbReference>
<keyword evidence="9" id="KW-1185">Reference proteome</keyword>
<evidence type="ECO:0000256" key="2">
    <source>
        <dbReference type="ARBA" id="ARBA00006275"/>
    </source>
</evidence>
<evidence type="ECO:0000256" key="3">
    <source>
        <dbReference type="ARBA" id="ARBA00022729"/>
    </source>
</evidence>
<evidence type="ECO:0000256" key="1">
    <source>
        <dbReference type="ARBA" id="ARBA00004442"/>
    </source>
</evidence>
<dbReference type="SUPFAM" id="SSF48452">
    <property type="entry name" value="TPR-like"/>
    <property type="match status" value="1"/>
</dbReference>
<dbReference type="AlphaFoldDB" id="A0A1H6QPU0"/>
<comment type="subcellular location">
    <subcellularLocation>
        <location evidence="1">Cell outer membrane</location>
    </subcellularLocation>
</comment>
<dbReference type="Pfam" id="PF14322">
    <property type="entry name" value="SusD-like_3"/>
    <property type="match status" value="1"/>
</dbReference>
<dbReference type="Proteomes" id="UP000199532">
    <property type="component" value="Unassembled WGS sequence"/>
</dbReference>
<dbReference type="InterPro" id="IPR012944">
    <property type="entry name" value="SusD_RagB_dom"/>
</dbReference>
<sequence>MDIYKINQEMKNNRNKTWILLLLMTLLASSCKESFLELPATGQLSVSELNSKAGIEGLLVASYAELNGRGFRRVTGSSNWLRGSISGGDANKGSNSGDYGDLIPWMTYQLYPSLFDIGQKWSAMYEGVSRTNAVLRILPSASADVSEADRQRIAAEARFLRGHYYFDLKRIFNMVPFVDETLTYGTGIEKVPNNVDIWPKIEDDFKFAYENLPATQTLVGRANKWAAASYLAKTYLYQKKYAEAKVLFDLVIASGVTSGGLKYALVANYTDVFNAAKETNSESVFAIQAAANTGSTDNANTDLGLNYPYGSSAPGGCCGYFQPSFELANSFRVNEKGLPLVDGSYNSATNQLKTDQGIVSDQAFTPDAGPVDPRLDWSVGRRGIPFLDWGVHPGYSWIRDQSFGGPYSPKKFIHYKSQVKNLSDATASTDTYSAINYNILRFADILLMAAEVEIEVGSLETARTYVNMVRTRAANKDAWVKTANGNNAANFVINTYAESWNDKVSARQYVQFERKLELSGEGHRFFDLVRWGTAQTVLNQFLEYEKNKLPVAYSGGRFTAGRDEYVPIPQTQIDYQGRDILTQNPNY</sequence>
<dbReference type="EMBL" id="FNXY01000001">
    <property type="protein sequence ID" value="SEI45639.1"/>
    <property type="molecule type" value="Genomic_DNA"/>
</dbReference>
<accession>A0A1H6QPU0</accession>
<dbReference type="PROSITE" id="PS51257">
    <property type="entry name" value="PROKAR_LIPOPROTEIN"/>
    <property type="match status" value="1"/>
</dbReference>
<evidence type="ECO:0000256" key="4">
    <source>
        <dbReference type="ARBA" id="ARBA00023136"/>
    </source>
</evidence>
<name>A0A1H6QPU0_9BACT</name>